<dbReference type="OMA" id="VAVCELK"/>
<evidence type="ECO:0000313" key="3">
    <source>
        <dbReference type="Proteomes" id="UP000008493"/>
    </source>
</evidence>
<dbReference type="KEGG" id="abp:AGABI1DRAFT110881"/>
<dbReference type="PROSITE" id="PS50181">
    <property type="entry name" value="FBOX"/>
    <property type="match status" value="1"/>
</dbReference>
<feature type="non-terminal residue" evidence="2">
    <location>
        <position position="1"/>
    </location>
</feature>
<keyword evidence="3" id="KW-1185">Reference proteome</keyword>
<sequence length="125" mass="13975">MRNYPHLAAFSRLPTEVVDEIAKYVAVCELKALCLVSKQTGDVATRRLYHTICLTELKGSVGCLQTLAVRKDVARCVRRLTIQSPCRKLLLGNFYKLAVDALRQMVNLTGLDISEMGRHLTSLLV</sequence>
<dbReference type="OrthoDB" id="3250756at2759"/>
<dbReference type="GeneID" id="18823092"/>
<name>K5WBR0_AGABU</name>
<organism evidence="2 3">
    <name type="scientific">Agaricus bisporus var. burnettii (strain JB137-S8 / ATCC MYA-4627 / FGSC 10392)</name>
    <name type="common">White button mushroom</name>
    <dbReference type="NCBI Taxonomy" id="597362"/>
    <lineage>
        <taxon>Eukaryota</taxon>
        <taxon>Fungi</taxon>
        <taxon>Dikarya</taxon>
        <taxon>Basidiomycota</taxon>
        <taxon>Agaricomycotina</taxon>
        <taxon>Agaricomycetes</taxon>
        <taxon>Agaricomycetidae</taxon>
        <taxon>Agaricales</taxon>
        <taxon>Agaricineae</taxon>
        <taxon>Agaricaceae</taxon>
        <taxon>Agaricus</taxon>
    </lineage>
</organism>
<dbReference type="InParanoid" id="K5WBR0"/>
<dbReference type="RefSeq" id="XP_007325951.1">
    <property type="nucleotide sequence ID" value="XM_007325889.1"/>
</dbReference>
<dbReference type="Proteomes" id="UP000008493">
    <property type="component" value="Unassembled WGS sequence"/>
</dbReference>
<gene>
    <name evidence="2" type="ORF">AGABI1DRAFT_110881</name>
</gene>
<evidence type="ECO:0000259" key="1">
    <source>
        <dbReference type="PROSITE" id="PS50181"/>
    </source>
</evidence>
<evidence type="ECO:0000313" key="2">
    <source>
        <dbReference type="EMBL" id="EKM84344.1"/>
    </source>
</evidence>
<dbReference type="EMBL" id="JH971385">
    <property type="protein sequence ID" value="EKM84344.1"/>
    <property type="molecule type" value="Genomic_DNA"/>
</dbReference>
<accession>K5WBR0</accession>
<feature type="domain" description="F-box" evidence="1">
    <location>
        <begin position="7"/>
        <end position="52"/>
    </location>
</feature>
<proteinExistence type="predicted"/>
<dbReference type="Pfam" id="PF00646">
    <property type="entry name" value="F-box"/>
    <property type="match status" value="1"/>
</dbReference>
<dbReference type="InterPro" id="IPR001810">
    <property type="entry name" value="F-box_dom"/>
</dbReference>
<dbReference type="AlphaFoldDB" id="K5WBR0"/>
<dbReference type="HOGENOM" id="CLU_1997887_0_0_1"/>
<reference evidence="3" key="1">
    <citation type="journal article" date="2012" name="Proc. Natl. Acad. Sci. U.S.A.">
        <title>Genome sequence of the button mushroom Agaricus bisporus reveals mechanisms governing adaptation to a humic-rich ecological niche.</title>
        <authorList>
            <person name="Morin E."/>
            <person name="Kohler A."/>
            <person name="Baker A.R."/>
            <person name="Foulongne-Oriol M."/>
            <person name="Lombard V."/>
            <person name="Nagy L.G."/>
            <person name="Ohm R.A."/>
            <person name="Patyshakuliyeva A."/>
            <person name="Brun A."/>
            <person name="Aerts A.L."/>
            <person name="Bailey A.M."/>
            <person name="Billette C."/>
            <person name="Coutinho P.M."/>
            <person name="Deakin G."/>
            <person name="Doddapaneni H."/>
            <person name="Floudas D."/>
            <person name="Grimwood J."/>
            <person name="Hilden K."/>
            <person name="Kuees U."/>
            <person name="LaButti K.M."/>
            <person name="Lapidus A."/>
            <person name="Lindquist E.A."/>
            <person name="Lucas S.M."/>
            <person name="Murat C."/>
            <person name="Riley R.W."/>
            <person name="Salamov A.A."/>
            <person name="Schmutz J."/>
            <person name="Subramanian V."/>
            <person name="Woesten H.A.B."/>
            <person name="Xu J."/>
            <person name="Eastwood D.C."/>
            <person name="Foster G.D."/>
            <person name="Sonnenberg A.S."/>
            <person name="Cullen D."/>
            <person name="de Vries R.P."/>
            <person name="Lundell T."/>
            <person name="Hibbett D.S."/>
            <person name="Henrissat B."/>
            <person name="Burton K.S."/>
            <person name="Kerrigan R.W."/>
            <person name="Challen M.P."/>
            <person name="Grigoriev I.V."/>
            <person name="Martin F."/>
        </authorList>
    </citation>
    <scope>NUCLEOTIDE SEQUENCE [LARGE SCALE GENOMIC DNA]</scope>
    <source>
        <strain evidence="3">JB137-S8 / ATCC MYA-4627 / FGSC 10392</strain>
    </source>
</reference>
<protein>
    <recommendedName>
        <fullName evidence="1">F-box domain-containing protein</fullName>
    </recommendedName>
</protein>